<dbReference type="GO" id="GO:0032153">
    <property type="term" value="C:cell division site"/>
    <property type="evidence" value="ECO:0007669"/>
    <property type="project" value="TreeGrafter"/>
</dbReference>
<sequence>MKRHLNYHLLALITILTVGGLLFLSTLSAPASLKIFGNPNYYFFRQTISVLIGLVLFLILLKLPLHIIKKIAPILLIINAILLVLVFIPVVGAEFWGAKRWINIGGKTIQPSEFLKLTSILYVSSLISTRFSKSPKRGNINISRKSGNNFIEVFLPFFILLGIIALFLVFQRDLGTLGIIIVALLTIYLLADTPLWHTILSASIMILGAVSLIALEPYRVKRFLVFLNPEIDPLGIGFQLRQSLIAIGSGGIFGNGLGMSTQKFGFLPQAMSDSIFAILGEELGILGGIVLISLFLYFIWLGLKIANKSDDKFAKLTAIGISTWITFQAFINIMSSVGMFPLTGIPLPFFTYGGSHIITELAACGILLNISKHG</sequence>
<dbReference type="GO" id="GO:0051301">
    <property type="term" value="P:cell division"/>
    <property type="evidence" value="ECO:0007669"/>
    <property type="project" value="UniProtKB-KW"/>
</dbReference>
<comment type="caution">
    <text evidence="22">The sequence shown here is derived from an EMBL/GenBank/DDBJ whole genome shotgun (WGS) entry which is preliminary data.</text>
</comment>
<keyword evidence="10 21" id="KW-1133">Transmembrane helix</keyword>
<keyword evidence="4 22" id="KW-0132">Cell division</keyword>
<evidence type="ECO:0000256" key="15">
    <source>
        <dbReference type="ARBA" id="ARBA00033270"/>
    </source>
</evidence>
<feature type="transmembrane region" description="Helical" evidence="21">
    <location>
        <begin position="150"/>
        <end position="168"/>
    </location>
</feature>
<evidence type="ECO:0000256" key="3">
    <source>
        <dbReference type="ARBA" id="ARBA00022475"/>
    </source>
</evidence>
<evidence type="ECO:0000256" key="21">
    <source>
        <dbReference type="SAM" id="Phobius"/>
    </source>
</evidence>
<evidence type="ECO:0000256" key="2">
    <source>
        <dbReference type="ARBA" id="ARBA00004752"/>
    </source>
</evidence>
<dbReference type="NCBIfam" id="TIGR02614">
    <property type="entry name" value="ftsW"/>
    <property type="match status" value="1"/>
</dbReference>
<dbReference type="InterPro" id="IPR013437">
    <property type="entry name" value="FtsW"/>
</dbReference>
<feature type="transmembrane region" description="Helical" evidence="21">
    <location>
        <begin position="349"/>
        <end position="370"/>
    </location>
</feature>
<feature type="transmembrane region" description="Helical" evidence="21">
    <location>
        <begin position="198"/>
        <end position="215"/>
    </location>
</feature>
<dbReference type="GO" id="GO:0009252">
    <property type="term" value="P:peptidoglycan biosynthetic process"/>
    <property type="evidence" value="ECO:0007669"/>
    <property type="project" value="UniProtKB-KW"/>
</dbReference>
<feature type="transmembrane region" description="Helical" evidence="21">
    <location>
        <begin position="313"/>
        <end position="337"/>
    </location>
</feature>
<keyword evidence="3" id="KW-1003">Cell membrane</keyword>
<feature type="transmembrane region" description="Helical" evidence="21">
    <location>
        <begin position="73"/>
        <end position="93"/>
    </location>
</feature>
<evidence type="ECO:0000256" key="7">
    <source>
        <dbReference type="ARBA" id="ARBA00022692"/>
    </source>
</evidence>
<dbReference type="Pfam" id="PF01098">
    <property type="entry name" value="FTSW_RODA_SPOVE"/>
    <property type="match status" value="1"/>
</dbReference>
<reference evidence="22 23" key="1">
    <citation type="journal article" date="2016" name="Nat. Commun.">
        <title>Thousands of microbial genomes shed light on interconnected biogeochemical processes in an aquifer system.</title>
        <authorList>
            <person name="Anantharaman K."/>
            <person name="Brown C.T."/>
            <person name="Hug L.A."/>
            <person name="Sharon I."/>
            <person name="Castelle C.J."/>
            <person name="Probst A.J."/>
            <person name="Thomas B.C."/>
            <person name="Singh A."/>
            <person name="Wilkins M.J."/>
            <person name="Karaoz U."/>
            <person name="Brodie E.L."/>
            <person name="Williams K.H."/>
            <person name="Hubbard S.S."/>
            <person name="Banfield J.F."/>
        </authorList>
    </citation>
    <scope>NUCLEOTIDE SEQUENCE [LARGE SCALE GENOMIC DNA]</scope>
</reference>
<keyword evidence="8" id="KW-0133">Cell shape</keyword>
<dbReference type="GO" id="GO:0005886">
    <property type="term" value="C:plasma membrane"/>
    <property type="evidence" value="ECO:0007669"/>
    <property type="project" value="UniProtKB-SubCell"/>
</dbReference>
<keyword evidence="7 21" id="KW-0812">Transmembrane</keyword>
<comment type="subcellular location">
    <subcellularLocation>
        <location evidence="1">Cell membrane</location>
        <topology evidence="1">Multi-pass membrane protein</topology>
    </subcellularLocation>
</comment>
<organism evidence="22 23">
    <name type="scientific">Candidatus Staskawiczbacteria bacterium RIFCSPHIGHO2_01_FULL_34_27</name>
    <dbReference type="NCBI Taxonomy" id="1802199"/>
    <lineage>
        <taxon>Bacteria</taxon>
        <taxon>Candidatus Staskawicziibacteriota</taxon>
    </lineage>
</organism>
<proteinExistence type="inferred from homology"/>
<evidence type="ECO:0000256" key="20">
    <source>
        <dbReference type="ARBA" id="ARBA00049902"/>
    </source>
</evidence>
<evidence type="ECO:0000256" key="4">
    <source>
        <dbReference type="ARBA" id="ARBA00022618"/>
    </source>
</evidence>
<evidence type="ECO:0000256" key="16">
    <source>
        <dbReference type="ARBA" id="ARBA00038053"/>
    </source>
</evidence>
<keyword evidence="5" id="KW-0328">Glycosyltransferase</keyword>
<dbReference type="EMBL" id="MHOL01000009">
    <property type="protein sequence ID" value="OGZ63003.1"/>
    <property type="molecule type" value="Genomic_DNA"/>
</dbReference>
<keyword evidence="6" id="KW-0808">Transferase</keyword>
<comment type="similarity">
    <text evidence="16">Belongs to the SEDS family. FtsW subfamily.</text>
</comment>
<comment type="pathway">
    <text evidence="2">Cell wall biogenesis; peptidoglycan biosynthesis.</text>
</comment>
<evidence type="ECO:0000256" key="6">
    <source>
        <dbReference type="ARBA" id="ARBA00022679"/>
    </source>
</evidence>
<evidence type="ECO:0000256" key="5">
    <source>
        <dbReference type="ARBA" id="ARBA00022676"/>
    </source>
</evidence>
<protein>
    <recommendedName>
        <fullName evidence="17">Probable peptidoglycan glycosyltransferase FtsW</fullName>
        <ecNumber evidence="19">2.4.99.28</ecNumber>
    </recommendedName>
    <alternativeName>
        <fullName evidence="18">Cell division protein FtsW</fullName>
    </alternativeName>
    <alternativeName>
        <fullName evidence="15">Cell wall polymerase</fullName>
    </alternativeName>
    <alternativeName>
        <fullName evidence="14">Peptidoglycan polymerase</fullName>
    </alternativeName>
</protein>
<evidence type="ECO:0000256" key="13">
    <source>
        <dbReference type="ARBA" id="ARBA00023316"/>
    </source>
</evidence>
<evidence type="ECO:0000313" key="22">
    <source>
        <dbReference type="EMBL" id="OGZ63003.1"/>
    </source>
</evidence>
<evidence type="ECO:0000256" key="14">
    <source>
        <dbReference type="ARBA" id="ARBA00032370"/>
    </source>
</evidence>
<dbReference type="InterPro" id="IPR001182">
    <property type="entry name" value="FtsW/RodA"/>
</dbReference>
<feature type="transmembrane region" description="Helical" evidence="21">
    <location>
        <begin position="43"/>
        <end position="61"/>
    </location>
</feature>
<dbReference type="GO" id="GO:0008955">
    <property type="term" value="F:peptidoglycan glycosyltransferase activity"/>
    <property type="evidence" value="ECO:0007669"/>
    <property type="project" value="UniProtKB-EC"/>
</dbReference>
<dbReference type="GO" id="GO:0015648">
    <property type="term" value="F:lipid-linked peptidoglycan transporter activity"/>
    <property type="evidence" value="ECO:0007669"/>
    <property type="project" value="TreeGrafter"/>
</dbReference>
<evidence type="ECO:0000256" key="17">
    <source>
        <dbReference type="ARBA" id="ARBA00041185"/>
    </source>
</evidence>
<dbReference type="PANTHER" id="PTHR30474">
    <property type="entry name" value="CELL CYCLE PROTEIN"/>
    <property type="match status" value="1"/>
</dbReference>
<evidence type="ECO:0000256" key="1">
    <source>
        <dbReference type="ARBA" id="ARBA00004651"/>
    </source>
</evidence>
<evidence type="ECO:0000256" key="12">
    <source>
        <dbReference type="ARBA" id="ARBA00023306"/>
    </source>
</evidence>
<dbReference type="PANTHER" id="PTHR30474:SF2">
    <property type="entry name" value="PEPTIDOGLYCAN GLYCOSYLTRANSFERASE FTSW-RELATED"/>
    <property type="match status" value="1"/>
</dbReference>
<feature type="transmembrane region" description="Helical" evidence="21">
    <location>
        <begin position="283"/>
        <end position="301"/>
    </location>
</feature>
<feature type="transmembrane region" description="Helical" evidence="21">
    <location>
        <begin position="174"/>
        <end position="191"/>
    </location>
</feature>
<name>A0A1G2HKM2_9BACT</name>
<evidence type="ECO:0000256" key="10">
    <source>
        <dbReference type="ARBA" id="ARBA00022989"/>
    </source>
</evidence>
<dbReference type="Proteomes" id="UP000178991">
    <property type="component" value="Unassembled WGS sequence"/>
</dbReference>
<keyword evidence="13" id="KW-0961">Cell wall biogenesis/degradation</keyword>
<keyword evidence="12" id="KW-0131">Cell cycle</keyword>
<comment type="catalytic activity">
    <reaction evidence="20">
        <text>[GlcNAc-(1-&gt;4)-Mur2Ac(oyl-L-Ala-gamma-D-Glu-L-Lys-D-Ala-D-Ala)](n)-di-trans,octa-cis-undecaprenyl diphosphate + beta-D-GlcNAc-(1-&gt;4)-Mur2Ac(oyl-L-Ala-gamma-D-Glu-L-Lys-D-Ala-D-Ala)-di-trans,octa-cis-undecaprenyl diphosphate = [GlcNAc-(1-&gt;4)-Mur2Ac(oyl-L-Ala-gamma-D-Glu-L-Lys-D-Ala-D-Ala)](n+1)-di-trans,octa-cis-undecaprenyl diphosphate + di-trans,octa-cis-undecaprenyl diphosphate + H(+)</text>
        <dbReference type="Rhea" id="RHEA:23708"/>
        <dbReference type="Rhea" id="RHEA-COMP:9602"/>
        <dbReference type="Rhea" id="RHEA-COMP:9603"/>
        <dbReference type="ChEBI" id="CHEBI:15378"/>
        <dbReference type="ChEBI" id="CHEBI:58405"/>
        <dbReference type="ChEBI" id="CHEBI:60033"/>
        <dbReference type="ChEBI" id="CHEBI:78435"/>
        <dbReference type="EC" id="2.4.99.28"/>
    </reaction>
</comment>
<keyword evidence="11 21" id="KW-0472">Membrane</keyword>
<dbReference type="GO" id="GO:0071555">
    <property type="term" value="P:cell wall organization"/>
    <property type="evidence" value="ECO:0007669"/>
    <property type="project" value="UniProtKB-KW"/>
</dbReference>
<dbReference type="EC" id="2.4.99.28" evidence="19"/>
<evidence type="ECO:0000256" key="9">
    <source>
        <dbReference type="ARBA" id="ARBA00022984"/>
    </source>
</evidence>
<dbReference type="AlphaFoldDB" id="A0A1G2HKM2"/>
<dbReference type="GO" id="GO:0008360">
    <property type="term" value="P:regulation of cell shape"/>
    <property type="evidence" value="ECO:0007669"/>
    <property type="project" value="UniProtKB-KW"/>
</dbReference>
<keyword evidence="9" id="KW-0573">Peptidoglycan synthesis</keyword>
<evidence type="ECO:0000256" key="18">
    <source>
        <dbReference type="ARBA" id="ARBA00041418"/>
    </source>
</evidence>
<evidence type="ECO:0000313" key="23">
    <source>
        <dbReference type="Proteomes" id="UP000178991"/>
    </source>
</evidence>
<evidence type="ECO:0000256" key="8">
    <source>
        <dbReference type="ARBA" id="ARBA00022960"/>
    </source>
</evidence>
<evidence type="ECO:0000256" key="19">
    <source>
        <dbReference type="ARBA" id="ARBA00044770"/>
    </source>
</evidence>
<evidence type="ECO:0000256" key="11">
    <source>
        <dbReference type="ARBA" id="ARBA00023136"/>
    </source>
</evidence>
<gene>
    <name evidence="22" type="ORF">A2639_02885</name>
</gene>
<accession>A0A1G2HKM2</accession>